<comment type="caution">
    <text evidence="1">The sequence shown here is derived from an EMBL/GenBank/DDBJ whole genome shotgun (WGS) entry which is preliminary data.</text>
</comment>
<dbReference type="EMBL" id="WRXP01000159">
    <property type="protein sequence ID" value="KAF1002945.1"/>
    <property type="molecule type" value="Genomic_DNA"/>
</dbReference>
<gene>
    <name evidence="1" type="ORF">AG4045_000135</name>
</gene>
<protein>
    <submittedName>
        <fullName evidence="1">Uncharacterized protein</fullName>
    </submittedName>
</protein>
<evidence type="ECO:0000313" key="1">
    <source>
        <dbReference type="EMBL" id="KAF1002945.1"/>
    </source>
</evidence>
<name>A0A6L5BC16_APIGR</name>
<dbReference type="AlphaFoldDB" id="A0A6L5BC16"/>
<sequence>MAVVNSQLIELSIVVSVVTQIPFFALHFVEFTVEDCARNALSLAGTMLGFYLVRALPSKTAIAPVNYIFAKGDEACQEHWKAHSLLAGILDIVNIVVSKSSVSTSVFVEILLGYNKVP</sequence>
<dbReference type="Proteomes" id="UP000593563">
    <property type="component" value="Unassembled WGS sequence"/>
</dbReference>
<evidence type="ECO:0000313" key="2">
    <source>
        <dbReference type="Proteomes" id="UP000593563"/>
    </source>
</evidence>
<proteinExistence type="predicted"/>
<accession>A0A6L5BC16</accession>
<keyword evidence="2" id="KW-1185">Reference proteome</keyword>
<reference evidence="1" key="1">
    <citation type="submission" date="2020-01" db="EMBL/GenBank/DDBJ databases">
        <title>The Celery Genome Sequence Reveals Sequential Paleo-tetraploidization, Resistance Gene Elimination, Karyotype Evolution, and Functional Innovation in Apiales.</title>
        <authorList>
            <person name="Song X."/>
        </authorList>
    </citation>
    <scope>NUCLEOTIDE SEQUENCE</scope>
    <source>
        <tissue evidence="1">Leaf</tissue>
    </source>
</reference>
<organism evidence="1 2">
    <name type="scientific">Apium graveolens</name>
    <name type="common">Celery</name>
    <dbReference type="NCBI Taxonomy" id="4045"/>
    <lineage>
        <taxon>Eukaryota</taxon>
        <taxon>Viridiplantae</taxon>
        <taxon>Streptophyta</taxon>
        <taxon>Embryophyta</taxon>
        <taxon>Tracheophyta</taxon>
        <taxon>Spermatophyta</taxon>
        <taxon>Magnoliopsida</taxon>
        <taxon>eudicotyledons</taxon>
        <taxon>Gunneridae</taxon>
        <taxon>Pentapetalae</taxon>
        <taxon>asterids</taxon>
        <taxon>campanulids</taxon>
        <taxon>Apiales</taxon>
        <taxon>Apiaceae</taxon>
        <taxon>Apioideae</taxon>
        <taxon>apioid superclade</taxon>
        <taxon>Apieae</taxon>
        <taxon>Apium</taxon>
    </lineage>
</organism>